<proteinExistence type="predicted"/>
<dbReference type="Pfam" id="PF13649">
    <property type="entry name" value="Methyltransf_25"/>
    <property type="match status" value="1"/>
</dbReference>
<comment type="caution">
    <text evidence="5">The sequence shown here is derived from an EMBL/GenBank/DDBJ whole genome shotgun (WGS) entry which is preliminary data.</text>
</comment>
<evidence type="ECO:0000256" key="3">
    <source>
        <dbReference type="ARBA" id="ARBA00022691"/>
    </source>
</evidence>
<reference evidence="5 6" key="1">
    <citation type="submission" date="2018-06" db="EMBL/GenBank/DDBJ databases">
        <title>Genomic Encyclopedia of Type Strains, Phase IV (KMG-IV): sequencing the most valuable type-strain genomes for metagenomic binning, comparative biology and taxonomic classification.</title>
        <authorList>
            <person name="Goeker M."/>
        </authorList>
    </citation>
    <scope>NUCLEOTIDE SEQUENCE [LARGE SCALE GENOMIC DNA]</scope>
    <source>
        <strain evidence="5 6">DSM 24875</strain>
    </source>
</reference>
<dbReference type="GO" id="GO:0032259">
    <property type="term" value="P:methylation"/>
    <property type="evidence" value="ECO:0007669"/>
    <property type="project" value="UniProtKB-KW"/>
</dbReference>
<evidence type="ECO:0000313" key="6">
    <source>
        <dbReference type="Proteomes" id="UP000253529"/>
    </source>
</evidence>
<dbReference type="RefSeq" id="WP_170153169.1">
    <property type="nucleotide sequence ID" value="NZ_QNRK01000011.1"/>
</dbReference>
<keyword evidence="2 5" id="KW-0808">Transferase</keyword>
<dbReference type="SUPFAM" id="SSF53335">
    <property type="entry name" value="S-adenosyl-L-methionine-dependent methyltransferases"/>
    <property type="match status" value="1"/>
</dbReference>
<protein>
    <submittedName>
        <fullName evidence="5">Methyltransferase family protein</fullName>
    </submittedName>
</protein>
<accession>A0A366FJB3</accession>
<keyword evidence="6" id="KW-1185">Reference proteome</keyword>
<keyword evidence="3" id="KW-0949">S-adenosyl-L-methionine</keyword>
<dbReference type="EMBL" id="QNRK01000011">
    <property type="protein sequence ID" value="RBP13799.1"/>
    <property type="molecule type" value="Genomic_DNA"/>
</dbReference>
<dbReference type="CDD" id="cd02440">
    <property type="entry name" value="AdoMet_MTases"/>
    <property type="match status" value="1"/>
</dbReference>
<sequence length="264" mass="29746">MGEYNDLYRRAVYYDIVFRRDVDAEVEFLRALFEAYNRRPPRTLVDLACGPGYHARAFAREVGVHAIGLDIRPEMAAFAEAEAAQEALAGRLDWMVGDIRDFTLPEAADIALTSYDSLDCLVEQHEIVDHLRAVGRNLVPGGLYVVESTHPRDCTPFRYGAWSYSGSRGDVEVRIDWAINDPVIDPVTMVVRPETRMQVRDGGERFEFVDSARERFLYPPELAALAGVSGALQLVGWFGDFRLDQPLDNSEASRRMIAVMRRAG</sequence>
<dbReference type="InterPro" id="IPR041698">
    <property type="entry name" value="Methyltransf_25"/>
</dbReference>
<evidence type="ECO:0000256" key="1">
    <source>
        <dbReference type="ARBA" id="ARBA00022603"/>
    </source>
</evidence>
<dbReference type="GO" id="GO:0008168">
    <property type="term" value="F:methyltransferase activity"/>
    <property type="evidence" value="ECO:0007669"/>
    <property type="project" value="UniProtKB-KW"/>
</dbReference>
<dbReference type="AlphaFoldDB" id="A0A366FJB3"/>
<organism evidence="5 6">
    <name type="scientific">Roseiarcus fermentans</name>
    <dbReference type="NCBI Taxonomy" id="1473586"/>
    <lineage>
        <taxon>Bacteria</taxon>
        <taxon>Pseudomonadati</taxon>
        <taxon>Pseudomonadota</taxon>
        <taxon>Alphaproteobacteria</taxon>
        <taxon>Hyphomicrobiales</taxon>
        <taxon>Roseiarcaceae</taxon>
        <taxon>Roseiarcus</taxon>
    </lineage>
</organism>
<evidence type="ECO:0000259" key="4">
    <source>
        <dbReference type="Pfam" id="PF13649"/>
    </source>
</evidence>
<dbReference type="InterPro" id="IPR029063">
    <property type="entry name" value="SAM-dependent_MTases_sf"/>
</dbReference>
<dbReference type="PANTHER" id="PTHR43464">
    <property type="entry name" value="METHYLTRANSFERASE"/>
    <property type="match status" value="1"/>
</dbReference>
<dbReference type="PANTHER" id="PTHR43464:SF19">
    <property type="entry name" value="UBIQUINONE BIOSYNTHESIS O-METHYLTRANSFERASE, MITOCHONDRIAL"/>
    <property type="match status" value="1"/>
</dbReference>
<dbReference type="Gene3D" id="2.20.25.110">
    <property type="entry name" value="S-adenosyl-L-methionine-dependent methyltransferases"/>
    <property type="match status" value="1"/>
</dbReference>
<evidence type="ECO:0000313" key="5">
    <source>
        <dbReference type="EMBL" id="RBP13799.1"/>
    </source>
</evidence>
<dbReference type="Proteomes" id="UP000253529">
    <property type="component" value="Unassembled WGS sequence"/>
</dbReference>
<name>A0A366FJB3_9HYPH</name>
<evidence type="ECO:0000256" key="2">
    <source>
        <dbReference type="ARBA" id="ARBA00022679"/>
    </source>
</evidence>
<keyword evidence="1 5" id="KW-0489">Methyltransferase</keyword>
<gene>
    <name evidence="5" type="ORF">DFR50_11161</name>
</gene>
<dbReference type="Gene3D" id="3.40.50.150">
    <property type="entry name" value="Vaccinia Virus protein VP39"/>
    <property type="match status" value="1"/>
</dbReference>
<feature type="domain" description="Methyltransferase" evidence="4">
    <location>
        <begin position="45"/>
        <end position="142"/>
    </location>
</feature>